<sequence length="237" mass="26234">MNKINVAIDGPASAGKSTIAKKVAEELGFIYLDTGAMYRTLTYAALAKQVSLEDEEALYRLLRETEITFSAGKEKQHVYLNAADVTEIIRSEDVTQNVSLVSSFAKVRKEMVARQKEIAKSGGVVMDGRDIGTVVLPQAEVKIFMTATAEERALRRYKENVAKGINTSLEELTEDMRRRDHLDSTRAISPLKRADDAIELDSTHLTIDEVVQEILAVITQKNKTLTSAESTILDVSK</sequence>
<proteinExistence type="inferred from homology"/>
<accession>A0A143YE32</accession>
<organism evidence="11 12">
    <name type="scientific">Trichococcus palustris</name>
    <dbReference type="NCBI Taxonomy" id="140314"/>
    <lineage>
        <taxon>Bacteria</taxon>
        <taxon>Bacillati</taxon>
        <taxon>Bacillota</taxon>
        <taxon>Bacilli</taxon>
        <taxon>Lactobacillales</taxon>
        <taxon>Carnobacteriaceae</taxon>
        <taxon>Trichococcus</taxon>
    </lineage>
</organism>
<keyword evidence="4 9" id="KW-0547">Nucleotide-binding</keyword>
<dbReference type="STRING" id="140314.SAMN04488076_10110"/>
<evidence type="ECO:0000256" key="1">
    <source>
        <dbReference type="ARBA" id="ARBA00009427"/>
    </source>
</evidence>
<evidence type="ECO:0000313" key="11">
    <source>
        <dbReference type="EMBL" id="CZQ84713.1"/>
    </source>
</evidence>
<dbReference type="InterPro" id="IPR027417">
    <property type="entry name" value="P-loop_NTPase"/>
</dbReference>
<keyword evidence="2 9" id="KW-0963">Cytoplasm</keyword>
<dbReference type="GO" id="GO:0015949">
    <property type="term" value="P:nucleobase-containing small molecule interconversion"/>
    <property type="evidence" value="ECO:0007669"/>
    <property type="project" value="TreeGrafter"/>
</dbReference>
<dbReference type="GO" id="GO:0005524">
    <property type="term" value="F:ATP binding"/>
    <property type="evidence" value="ECO:0007669"/>
    <property type="project" value="UniProtKB-UniRule"/>
</dbReference>
<evidence type="ECO:0000256" key="2">
    <source>
        <dbReference type="ARBA" id="ARBA00022490"/>
    </source>
</evidence>
<comment type="catalytic activity">
    <reaction evidence="7 9">
        <text>dCMP + ATP = dCDP + ADP</text>
        <dbReference type="Rhea" id="RHEA:25094"/>
        <dbReference type="ChEBI" id="CHEBI:30616"/>
        <dbReference type="ChEBI" id="CHEBI:57566"/>
        <dbReference type="ChEBI" id="CHEBI:58593"/>
        <dbReference type="ChEBI" id="CHEBI:456216"/>
        <dbReference type="EC" id="2.7.4.25"/>
    </reaction>
</comment>
<dbReference type="SUPFAM" id="SSF52540">
    <property type="entry name" value="P-loop containing nucleoside triphosphate hydrolases"/>
    <property type="match status" value="1"/>
</dbReference>
<name>A0A143YE32_9LACT</name>
<dbReference type="EC" id="2.7.4.25" evidence="9"/>
<comment type="similarity">
    <text evidence="1 9">Belongs to the cytidylate kinase family. Type 1 subfamily.</text>
</comment>
<keyword evidence="12" id="KW-1185">Reference proteome</keyword>
<dbReference type="OrthoDB" id="9807434at2"/>
<dbReference type="Gene3D" id="3.40.50.300">
    <property type="entry name" value="P-loop containing nucleotide triphosphate hydrolases"/>
    <property type="match status" value="1"/>
</dbReference>
<dbReference type="PANTHER" id="PTHR21299:SF2">
    <property type="entry name" value="CYTIDYLATE KINASE"/>
    <property type="match status" value="1"/>
</dbReference>
<dbReference type="AlphaFoldDB" id="A0A143YE32"/>
<feature type="domain" description="Cytidylate kinase" evidence="10">
    <location>
        <begin position="6"/>
        <end position="219"/>
    </location>
</feature>
<evidence type="ECO:0000256" key="5">
    <source>
        <dbReference type="ARBA" id="ARBA00022777"/>
    </source>
</evidence>
<evidence type="ECO:0000256" key="6">
    <source>
        <dbReference type="ARBA" id="ARBA00022840"/>
    </source>
</evidence>
<dbReference type="PANTHER" id="PTHR21299">
    <property type="entry name" value="CYTIDYLATE KINASE/PANTOATE-BETA-ALANINE LIGASE"/>
    <property type="match status" value="1"/>
</dbReference>
<dbReference type="InterPro" id="IPR003136">
    <property type="entry name" value="Cytidylate_kin"/>
</dbReference>
<dbReference type="GO" id="GO:0036430">
    <property type="term" value="F:CMP kinase activity"/>
    <property type="evidence" value="ECO:0007669"/>
    <property type="project" value="RHEA"/>
</dbReference>
<dbReference type="FunFam" id="3.40.50.300:FF:000484">
    <property type="entry name" value="Cytidylate kinase"/>
    <property type="match status" value="1"/>
</dbReference>
<comment type="subcellular location">
    <subcellularLocation>
        <location evidence="9">Cytoplasm</location>
    </subcellularLocation>
</comment>
<evidence type="ECO:0000256" key="4">
    <source>
        <dbReference type="ARBA" id="ARBA00022741"/>
    </source>
</evidence>
<dbReference type="EMBL" id="FJNE01000002">
    <property type="protein sequence ID" value="CZQ84713.1"/>
    <property type="molecule type" value="Genomic_DNA"/>
</dbReference>
<dbReference type="GO" id="GO:0006220">
    <property type="term" value="P:pyrimidine nucleotide metabolic process"/>
    <property type="evidence" value="ECO:0007669"/>
    <property type="project" value="UniProtKB-UniRule"/>
</dbReference>
<evidence type="ECO:0000313" key="12">
    <source>
        <dbReference type="Proteomes" id="UP000242754"/>
    </source>
</evidence>
<feature type="binding site" evidence="9">
    <location>
        <begin position="10"/>
        <end position="18"/>
    </location>
    <ligand>
        <name>ATP</name>
        <dbReference type="ChEBI" id="CHEBI:30616"/>
    </ligand>
</feature>
<keyword evidence="5 9" id="KW-0418">Kinase</keyword>
<dbReference type="CDD" id="cd02020">
    <property type="entry name" value="CMPK"/>
    <property type="match status" value="1"/>
</dbReference>
<dbReference type="Proteomes" id="UP000242754">
    <property type="component" value="Unassembled WGS sequence"/>
</dbReference>
<evidence type="ECO:0000256" key="9">
    <source>
        <dbReference type="HAMAP-Rule" id="MF_00238"/>
    </source>
</evidence>
<reference evidence="11 12" key="1">
    <citation type="submission" date="2016-02" db="EMBL/GenBank/DDBJ databases">
        <authorList>
            <person name="Wen L."/>
            <person name="He K."/>
            <person name="Yang H."/>
        </authorList>
    </citation>
    <scope>NUCLEOTIDE SEQUENCE [LARGE SCALE GENOMIC DNA]</scope>
    <source>
        <strain evidence="11">Trichococcus palustris</strain>
    </source>
</reference>
<dbReference type="GO" id="GO:0036431">
    <property type="term" value="F:dCMP kinase activity"/>
    <property type="evidence" value="ECO:0007669"/>
    <property type="project" value="InterPro"/>
</dbReference>
<gene>
    <name evidence="9" type="primary">cmk</name>
    <name evidence="11" type="ORF">Tpal_526</name>
</gene>
<evidence type="ECO:0000256" key="3">
    <source>
        <dbReference type="ARBA" id="ARBA00022679"/>
    </source>
</evidence>
<dbReference type="HAMAP" id="MF_00238">
    <property type="entry name" value="Cytidyl_kinase_type1"/>
    <property type="match status" value="1"/>
</dbReference>
<evidence type="ECO:0000259" key="10">
    <source>
        <dbReference type="Pfam" id="PF02224"/>
    </source>
</evidence>
<dbReference type="GO" id="GO:0005829">
    <property type="term" value="C:cytosol"/>
    <property type="evidence" value="ECO:0007669"/>
    <property type="project" value="TreeGrafter"/>
</dbReference>
<dbReference type="Pfam" id="PF02224">
    <property type="entry name" value="Cytidylate_kin"/>
    <property type="match status" value="1"/>
</dbReference>
<keyword evidence="3 9" id="KW-0808">Transferase</keyword>
<evidence type="ECO:0000256" key="7">
    <source>
        <dbReference type="ARBA" id="ARBA00047615"/>
    </source>
</evidence>
<keyword evidence="6 9" id="KW-0067">ATP-binding</keyword>
<dbReference type="NCBIfam" id="TIGR00017">
    <property type="entry name" value="cmk"/>
    <property type="match status" value="1"/>
</dbReference>
<evidence type="ECO:0000256" key="8">
    <source>
        <dbReference type="ARBA" id="ARBA00048478"/>
    </source>
</evidence>
<protein>
    <recommendedName>
        <fullName evidence="9">Cytidylate kinase</fullName>
        <shortName evidence="9">CK</shortName>
        <ecNumber evidence="9">2.7.4.25</ecNumber>
    </recommendedName>
    <alternativeName>
        <fullName evidence="9">Cytidine monophosphate kinase</fullName>
        <shortName evidence="9">CMP kinase</shortName>
    </alternativeName>
</protein>
<dbReference type="InterPro" id="IPR011994">
    <property type="entry name" value="Cytidylate_kinase_dom"/>
</dbReference>
<comment type="catalytic activity">
    <reaction evidence="8 9">
        <text>CMP + ATP = CDP + ADP</text>
        <dbReference type="Rhea" id="RHEA:11600"/>
        <dbReference type="ChEBI" id="CHEBI:30616"/>
        <dbReference type="ChEBI" id="CHEBI:58069"/>
        <dbReference type="ChEBI" id="CHEBI:60377"/>
        <dbReference type="ChEBI" id="CHEBI:456216"/>
        <dbReference type="EC" id="2.7.4.25"/>
    </reaction>
</comment>